<feature type="site" description="Transition state stabilizer" evidence="9">
    <location>
        <position position="178"/>
    </location>
</feature>
<feature type="binding site" evidence="9">
    <location>
        <begin position="328"/>
        <end position="332"/>
    </location>
    <ligand>
        <name>ATP</name>
        <dbReference type="ChEBI" id="CHEBI:30616"/>
    </ligand>
</feature>
<dbReference type="Proteomes" id="UP001163739">
    <property type="component" value="Chromosome"/>
</dbReference>
<dbReference type="PIRSF" id="PIRSF000722">
    <property type="entry name" value="Acetate_prop_kin"/>
    <property type="match status" value="1"/>
</dbReference>
<feature type="binding site" evidence="9">
    <location>
        <begin position="280"/>
        <end position="282"/>
    </location>
    <ligand>
        <name>ATP</name>
        <dbReference type="ChEBI" id="CHEBI:30616"/>
    </ligand>
</feature>
<dbReference type="PANTHER" id="PTHR21060">
    <property type="entry name" value="ACETATE KINASE"/>
    <property type="match status" value="1"/>
</dbReference>
<dbReference type="EMBL" id="CP100390">
    <property type="protein sequence ID" value="UZE97719.1"/>
    <property type="molecule type" value="Genomic_DNA"/>
</dbReference>
<dbReference type="SUPFAM" id="SSF53067">
    <property type="entry name" value="Actin-like ATPase domain"/>
    <property type="match status" value="2"/>
</dbReference>
<feature type="binding site" evidence="9">
    <location>
        <position position="10"/>
    </location>
    <ligand>
        <name>Mg(2+)</name>
        <dbReference type="ChEBI" id="CHEBI:18420"/>
    </ligand>
</feature>
<dbReference type="InterPro" id="IPR043129">
    <property type="entry name" value="ATPase_NBD"/>
</dbReference>
<comment type="catalytic activity">
    <reaction evidence="9">
        <text>acetate + ATP = acetyl phosphate + ADP</text>
        <dbReference type="Rhea" id="RHEA:11352"/>
        <dbReference type="ChEBI" id="CHEBI:22191"/>
        <dbReference type="ChEBI" id="CHEBI:30089"/>
        <dbReference type="ChEBI" id="CHEBI:30616"/>
        <dbReference type="ChEBI" id="CHEBI:456216"/>
        <dbReference type="EC" id="2.7.2.1"/>
    </reaction>
</comment>
<keyword evidence="7 9" id="KW-0067">ATP-binding</keyword>
<evidence type="ECO:0000256" key="10">
    <source>
        <dbReference type="RuleBase" id="RU003835"/>
    </source>
</evidence>
<keyword evidence="3 9" id="KW-0808">Transferase</keyword>
<comment type="cofactor">
    <cofactor evidence="9">
        <name>Mg(2+)</name>
        <dbReference type="ChEBI" id="CHEBI:18420"/>
    </cofactor>
    <cofactor evidence="9">
        <name>Mn(2+)</name>
        <dbReference type="ChEBI" id="CHEBI:29035"/>
    </cofactor>
    <text evidence="9">Mg(2+). Can also accept Mn(2+).</text>
</comment>
<dbReference type="InterPro" id="IPR000890">
    <property type="entry name" value="Aliphatic_acid_kin_short-chain"/>
</dbReference>
<evidence type="ECO:0000256" key="4">
    <source>
        <dbReference type="ARBA" id="ARBA00022723"/>
    </source>
</evidence>
<dbReference type="PROSITE" id="PS01076">
    <property type="entry name" value="ACETATE_KINASE_2"/>
    <property type="match status" value="1"/>
</dbReference>
<feature type="site" description="Transition state stabilizer" evidence="9">
    <location>
        <position position="239"/>
    </location>
</feature>
<keyword evidence="8 9" id="KW-0460">Magnesium</keyword>
<evidence type="ECO:0000256" key="9">
    <source>
        <dbReference type="HAMAP-Rule" id="MF_00020"/>
    </source>
</evidence>
<keyword evidence="12" id="KW-1185">Reference proteome</keyword>
<dbReference type="PROSITE" id="PS01075">
    <property type="entry name" value="ACETATE_KINASE_1"/>
    <property type="match status" value="1"/>
</dbReference>
<feature type="binding site" evidence="9">
    <location>
        <begin position="206"/>
        <end position="210"/>
    </location>
    <ligand>
        <name>ATP</name>
        <dbReference type="ChEBI" id="CHEBI:30616"/>
    </ligand>
</feature>
<comment type="similarity">
    <text evidence="1 9 10">Belongs to the acetokinase family.</text>
</comment>
<feature type="binding site" evidence="9">
    <location>
        <position position="89"/>
    </location>
    <ligand>
        <name>substrate</name>
    </ligand>
</feature>
<name>A0ABY6N6S9_9ALTE</name>
<dbReference type="Gene3D" id="3.30.420.40">
    <property type="match status" value="2"/>
</dbReference>
<comment type="subcellular location">
    <subcellularLocation>
        <location evidence="9">Cytoplasm</location>
    </subcellularLocation>
</comment>
<dbReference type="PANTHER" id="PTHR21060:SF21">
    <property type="entry name" value="ACETATE KINASE"/>
    <property type="match status" value="1"/>
</dbReference>
<comment type="function">
    <text evidence="9">Catalyzes the formation of acetyl phosphate from acetate and ATP. Can also catalyze the reverse reaction.</text>
</comment>
<keyword evidence="2 9" id="KW-0963">Cytoplasm</keyword>
<dbReference type="InterPro" id="IPR023865">
    <property type="entry name" value="Aliphatic_acid_kinase_CS"/>
</dbReference>
<dbReference type="GO" id="GO:0016301">
    <property type="term" value="F:kinase activity"/>
    <property type="evidence" value="ECO:0007669"/>
    <property type="project" value="UniProtKB-KW"/>
</dbReference>
<protein>
    <recommendedName>
        <fullName evidence="9">Acetate kinase</fullName>
        <ecNumber evidence="9">2.7.2.1</ecNumber>
    </recommendedName>
    <alternativeName>
        <fullName evidence="9">Acetokinase</fullName>
    </alternativeName>
</protein>
<feature type="binding site" evidence="9">
    <location>
        <position position="17"/>
    </location>
    <ligand>
        <name>ATP</name>
        <dbReference type="ChEBI" id="CHEBI:30616"/>
    </ligand>
</feature>
<keyword evidence="4 9" id="KW-0479">Metal-binding</keyword>
<comment type="subunit">
    <text evidence="9">Homodimer.</text>
</comment>
<evidence type="ECO:0000256" key="8">
    <source>
        <dbReference type="ARBA" id="ARBA00022842"/>
    </source>
</evidence>
<dbReference type="Pfam" id="PF00871">
    <property type="entry name" value="Acetate_kinase"/>
    <property type="match status" value="1"/>
</dbReference>
<accession>A0ABY6N6S9</accession>
<evidence type="ECO:0000256" key="2">
    <source>
        <dbReference type="ARBA" id="ARBA00022490"/>
    </source>
</evidence>
<sequence>MNNDTILVINCGSSSLKFALFTAKDFDCVASGLAEKLGTTDAFITIKKGDNKTTSNLTCSDHSTAIKHVINSLKEMQLLTREPIGIGHRVVHGGESFSNSVRVDKTVLAEIEKCAALAPLHNPANLLGITLMAEFYPSTPQVAVFDTAFHQSLPKASYLYPIPYHLYTDHGIRRYGFHGTSHKYVAEIAASKLKKPLSECNFITAHLGNGCSVTAIKDGLSVDTSMGLTPLEGLMMGTRSGDIDPGLFEFLCKIGMNSESISQMLNKESGLIGVSGETNDMRTLFELAENGNERAALAIEVFCFKLAKYIAAMASSLPSIDALVFTGGIGENASQIRAMTLARLPILGFKISSQLNECHGAESDGRITDPKGTLALVVPTNEELVIARDTLKNAL</sequence>
<gene>
    <name evidence="9" type="primary">ackA</name>
    <name evidence="11" type="ORF">NKI27_08290</name>
</gene>
<dbReference type="CDD" id="cd24010">
    <property type="entry name" value="ASKHA_NBD_AcK_PK"/>
    <property type="match status" value="1"/>
</dbReference>
<evidence type="ECO:0000256" key="1">
    <source>
        <dbReference type="ARBA" id="ARBA00008748"/>
    </source>
</evidence>
<feature type="active site" description="Proton donor/acceptor" evidence="9">
    <location>
        <position position="146"/>
    </location>
</feature>
<dbReference type="NCBIfam" id="TIGR00016">
    <property type="entry name" value="ackA"/>
    <property type="match status" value="1"/>
</dbReference>
<reference evidence="11" key="1">
    <citation type="submission" date="2022-06" db="EMBL/GenBank/DDBJ databases">
        <title>Alkalimarinus sp. nov., isolated from gut of a Alitta virens.</title>
        <authorList>
            <person name="Yang A.I."/>
            <person name="Shin N.-R."/>
        </authorList>
    </citation>
    <scope>NUCLEOTIDE SEQUENCE</scope>
    <source>
        <strain evidence="11">A2M4</strain>
    </source>
</reference>
<evidence type="ECO:0000256" key="6">
    <source>
        <dbReference type="ARBA" id="ARBA00022777"/>
    </source>
</evidence>
<organism evidence="11 12">
    <name type="scientific">Alkalimarinus alittae</name>
    <dbReference type="NCBI Taxonomy" id="2961619"/>
    <lineage>
        <taxon>Bacteria</taxon>
        <taxon>Pseudomonadati</taxon>
        <taxon>Pseudomonadota</taxon>
        <taxon>Gammaproteobacteria</taxon>
        <taxon>Alteromonadales</taxon>
        <taxon>Alteromonadaceae</taxon>
        <taxon>Alkalimarinus</taxon>
    </lineage>
</organism>
<proteinExistence type="inferred from homology"/>
<evidence type="ECO:0000256" key="5">
    <source>
        <dbReference type="ARBA" id="ARBA00022741"/>
    </source>
</evidence>
<feature type="binding site" evidence="9">
    <location>
        <position position="382"/>
    </location>
    <ligand>
        <name>Mg(2+)</name>
        <dbReference type="ChEBI" id="CHEBI:18420"/>
    </ligand>
</feature>
<dbReference type="RefSeq" id="WP_265049195.1">
    <property type="nucleotide sequence ID" value="NZ_CP100390.1"/>
</dbReference>
<evidence type="ECO:0000256" key="3">
    <source>
        <dbReference type="ARBA" id="ARBA00022679"/>
    </source>
</evidence>
<dbReference type="PRINTS" id="PR00471">
    <property type="entry name" value="ACETATEKNASE"/>
</dbReference>
<evidence type="ECO:0000256" key="7">
    <source>
        <dbReference type="ARBA" id="ARBA00022840"/>
    </source>
</evidence>
<keyword evidence="6 9" id="KW-0418">Kinase</keyword>
<evidence type="ECO:0000313" key="12">
    <source>
        <dbReference type="Proteomes" id="UP001163739"/>
    </source>
</evidence>
<comment type="pathway">
    <text evidence="9">Metabolic intermediate biosynthesis; acetyl-CoA biosynthesis; acetyl-CoA from acetate: step 1/2.</text>
</comment>
<dbReference type="InterPro" id="IPR004372">
    <property type="entry name" value="Ac/propionate_kinase"/>
</dbReference>
<dbReference type="HAMAP" id="MF_00020">
    <property type="entry name" value="Acetate_kinase"/>
    <property type="match status" value="1"/>
</dbReference>
<keyword evidence="5 9" id="KW-0547">Nucleotide-binding</keyword>
<evidence type="ECO:0000313" key="11">
    <source>
        <dbReference type="EMBL" id="UZE97719.1"/>
    </source>
</evidence>
<dbReference type="EC" id="2.7.2.1" evidence="9"/>